<dbReference type="GO" id="GO:0000981">
    <property type="term" value="F:DNA-binding transcription factor activity, RNA polymerase II-specific"/>
    <property type="evidence" value="ECO:0007669"/>
    <property type="project" value="InterPro"/>
</dbReference>
<evidence type="ECO:0000313" key="5">
    <source>
        <dbReference type="Proteomes" id="UP000016922"/>
    </source>
</evidence>
<keyword evidence="1" id="KW-0539">Nucleus</keyword>
<reference evidence="4 5" key="1">
    <citation type="journal article" date="2013" name="BMC Genomics">
        <title>Genomics-driven discovery of the pneumocandin biosynthetic gene cluster in the fungus Glarea lozoyensis.</title>
        <authorList>
            <person name="Chen L."/>
            <person name="Yue Q."/>
            <person name="Zhang X."/>
            <person name="Xiang M."/>
            <person name="Wang C."/>
            <person name="Li S."/>
            <person name="Che Y."/>
            <person name="Ortiz-Lopez F.J."/>
            <person name="Bills G.F."/>
            <person name="Liu X."/>
            <person name="An Z."/>
        </authorList>
    </citation>
    <scope>NUCLEOTIDE SEQUENCE [LARGE SCALE GENOMIC DNA]</scope>
    <source>
        <strain evidence="5">ATCC 20868 / MF5171</strain>
    </source>
</reference>
<dbReference type="GeneID" id="19464381"/>
<accession>S3DFS0</accession>
<dbReference type="RefSeq" id="XP_008076807.1">
    <property type="nucleotide sequence ID" value="XM_008078616.1"/>
</dbReference>
<dbReference type="InterPro" id="IPR001138">
    <property type="entry name" value="Zn2Cys6_DnaBD"/>
</dbReference>
<dbReference type="OrthoDB" id="3560115at2759"/>
<dbReference type="EMBL" id="KE145353">
    <property type="protein sequence ID" value="EPE35989.1"/>
    <property type="molecule type" value="Genomic_DNA"/>
</dbReference>
<evidence type="ECO:0000256" key="2">
    <source>
        <dbReference type="SAM" id="MobiDB-lite"/>
    </source>
</evidence>
<keyword evidence="5" id="KW-1185">Reference proteome</keyword>
<evidence type="ECO:0000313" key="4">
    <source>
        <dbReference type="EMBL" id="EPE35989.1"/>
    </source>
</evidence>
<sequence>MASDPDKHLLFEVDIHDLSSIRRIMASTEYMLTNIVLNPMADQLTCLTEEERSWVYSVCASIRNHPKRCLLLCATLGFSAEYLGSDEDIRAAISDYCSVGPANVLLHPSLFEEEYDQLEKGYCGAKHHSPGPSHLDDLVMLAPTAFSHQQISSVRRARQLEKLARERKINVEDITIEEALAPLPQGRLLGSFGLQTVNLGACSCCKRLSRYCDRREPLCSECRRTWNTGCTYTSRSAGTVQNLENARQARHLYEAQKRKDDAIQRTEEKQKTKTTGDSQDGIINNLPKNSDINSTNRFGTGPSDTARVQTNRTNDRSDQLCNKPALSIEIPNFRSYIGPYDEFFYNDRVYSPISPMSQLSSDIDDPFPPGTFEYCSNGSRKSSSETEQFGSDTSSGSNSWLEFVTEMMEYQDREESEQNHISTAQDTTLNPVDDKPARRGHRMVTWEGSIDFDAELAKEEEILCDKENGLFNDRAAGELDLMVVEDETPDRHHE</sequence>
<feature type="compositionally biased region" description="Polar residues" evidence="2">
    <location>
        <begin position="276"/>
        <end position="312"/>
    </location>
</feature>
<dbReference type="HOGENOM" id="CLU_552127_0_0_1"/>
<feature type="region of interest" description="Disordered" evidence="2">
    <location>
        <begin position="257"/>
        <end position="319"/>
    </location>
</feature>
<proteinExistence type="predicted"/>
<name>S3DFS0_GLAL2</name>
<dbReference type="KEGG" id="glz:GLAREA_05327"/>
<dbReference type="GO" id="GO:0008270">
    <property type="term" value="F:zinc ion binding"/>
    <property type="evidence" value="ECO:0007669"/>
    <property type="project" value="InterPro"/>
</dbReference>
<evidence type="ECO:0000256" key="1">
    <source>
        <dbReference type="ARBA" id="ARBA00023242"/>
    </source>
</evidence>
<feature type="domain" description="Zn(2)-C6 fungal-type" evidence="3">
    <location>
        <begin position="201"/>
        <end position="232"/>
    </location>
</feature>
<feature type="compositionally biased region" description="Basic and acidic residues" evidence="2">
    <location>
        <begin position="257"/>
        <end position="271"/>
    </location>
</feature>
<dbReference type="Proteomes" id="UP000016922">
    <property type="component" value="Unassembled WGS sequence"/>
</dbReference>
<dbReference type="AlphaFoldDB" id="S3DFS0"/>
<evidence type="ECO:0000259" key="3">
    <source>
        <dbReference type="PROSITE" id="PS50048"/>
    </source>
</evidence>
<organism evidence="4 5">
    <name type="scientific">Glarea lozoyensis (strain ATCC 20868 / MF5171)</name>
    <dbReference type="NCBI Taxonomy" id="1116229"/>
    <lineage>
        <taxon>Eukaryota</taxon>
        <taxon>Fungi</taxon>
        <taxon>Dikarya</taxon>
        <taxon>Ascomycota</taxon>
        <taxon>Pezizomycotina</taxon>
        <taxon>Leotiomycetes</taxon>
        <taxon>Helotiales</taxon>
        <taxon>Helotiaceae</taxon>
        <taxon>Glarea</taxon>
    </lineage>
</organism>
<protein>
    <recommendedName>
        <fullName evidence="3">Zn(2)-C6 fungal-type domain-containing protein</fullName>
    </recommendedName>
</protein>
<gene>
    <name evidence="4" type="ORF">GLAREA_05327</name>
</gene>
<feature type="region of interest" description="Disordered" evidence="2">
    <location>
        <begin position="375"/>
        <end position="398"/>
    </location>
</feature>
<dbReference type="PROSITE" id="PS50048">
    <property type="entry name" value="ZN2_CY6_FUNGAL_2"/>
    <property type="match status" value="1"/>
</dbReference>